<dbReference type="InterPro" id="IPR036443">
    <property type="entry name" value="Znf_RanBP2_sf"/>
</dbReference>
<evidence type="ECO:0000256" key="4">
    <source>
        <dbReference type="SAM" id="MobiDB-lite"/>
    </source>
</evidence>
<feature type="compositionally biased region" description="Basic and acidic residues" evidence="4">
    <location>
        <begin position="533"/>
        <end position="543"/>
    </location>
</feature>
<proteinExistence type="predicted"/>
<feature type="compositionally biased region" description="Basic and acidic residues" evidence="4">
    <location>
        <begin position="995"/>
        <end position="1006"/>
    </location>
</feature>
<evidence type="ECO:0000256" key="2">
    <source>
        <dbReference type="ARBA" id="ARBA00022771"/>
    </source>
</evidence>
<reference evidence="6 7" key="1">
    <citation type="journal article" date="2023" name="BMC Biol.">
        <title>The compact genome of the sponge Oopsacas minuta (Hexactinellida) is lacking key metazoan core genes.</title>
        <authorList>
            <person name="Santini S."/>
            <person name="Schenkelaars Q."/>
            <person name="Jourda C."/>
            <person name="Duchesne M."/>
            <person name="Belahbib H."/>
            <person name="Rocher C."/>
            <person name="Selva M."/>
            <person name="Riesgo A."/>
            <person name="Vervoort M."/>
            <person name="Leys S.P."/>
            <person name="Kodjabachian L."/>
            <person name="Le Bivic A."/>
            <person name="Borchiellini C."/>
            <person name="Claverie J.M."/>
            <person name="Renard E."/>
        </authorList>
    </citation>
    <scope>NUCLEOTIDE SEQUENCE [LARGE SCALE GENOMIC DNA]</scope>
    <source>
        <strain evidence="6">SPO-2</strain>
    </source>
</reference>
<feature type="domain" description="RanBP2-type" evidence="5">
    <location>
        <begin position="1182"/>
        <end position="1201"/>
    </location>
</feature>
<keyword evidence="7" id="KW-1185">Reference proteome</keyword>
<feature type="region of interest" description="Disordered" evidence="4">
    <location>
        <begin position="300"/>
        <end position="387"/>
    </location>
</feature>
<dbReference type="InterPro" id="IPR048839">
    <property type="entry name" value="SPATA2_PUB-like"/>
</dbReference>
<feature type="compositionally biased region" description="Basic and acidic residues" evidence="4">
    <location>
        <begin position="932"/>
        <end position="952"/>
    </location>
</feature>
<feature type="compositionally biased region" description="Basic and acidic residues" evidence="4">
    <location>
        <begin position="758"/>
        <end position="795"/>
    </location>
</feature>
<protein>
    <recommendedName>
        <fullName evidence="5">RanBP2-type domain-containing protein</fullName>
    </recommendedName>
</protein>
<accession>A0AAV7JNS9</accession>
<feature type="compositionally biased region" description="Polar residues" evidence="4">
    <location>
        <begin position="704"/>
        <end position="720"/>
    </location>
</feature>
<gene>
    <name evidence="6" type="ORF">LOD99_6040</name>
</gene>
<feature type="region of interest" description="Disordered" evidence="4">
    <location>
        <begin position="533"/>
        <end position="556"/>
    </location>
</feature>
<evidence type="ECO:0000313" key="7">
    <source>
        <dbReference type="Proteomes" id="UP001165289"/>
    </source>
</evidence>
<dbReference type="AlphaFoldDB" id="A0AAV7JNS9"/>
<dbReference type="PROSITE" id="PS01358">
    <property type="entry name" value="ZF_RANBP2_1"/>
    <property type="match status" value="1"/>
</dbReference>
<feature type="compositionally biased region" description="Basic and acidic residues" evidence="4">
    <location>
        <begin position="1017"/>
        <end position="1028"/>
    </location>
</feature>
<feature type="region of interest" description="Disordered" evidence="4">
    <location>
        <begin position="704"/>
        <end position="828"/>
    </location>
</feature>
<feature type="compositionally biased region" description="Basic and acidic residues" evidence="4">
    <location>
        <begin position="805"/>
        <end position="814"/>
    </location>
</feature>
<dbReference type="Pfam" id="PF21388">
    <property type="entry name" value="SPATA2_PUB-like"/>
    <property type="match status" value="1"/>
</dbReference>
<keyword evidence="1" id="KW-0479">Metal-binding</keyword>
<evidence type="ECO:0000259" key="5">
    <source>
        <dbReference type="PROSITE" id="PS01358"/>
    </source>
</evidence>
<dbReference type="GO" id="GO:0008270">
    <property type="term" value="F:zinc ion binding"/>
    <property type="evidence" value="ECO:0007669"/>
    <property type="project" value="UniProtKB-KW"/>
</dbReference>
<dbReference type="Proteomes" id="UP001165289">
    <property type="component" value="Unassembled WGS sequence"/>
</dbReference>
<evidence type="ECO:0000256" key="1">
    <source>
        <dbReference type="ARBA" id="ARBA00022723"/>
    </source>
</evidence>
<sequence>MEDFVKTFKSVRTIPNLVPSRETVLPPELHRKAKYLVNSKTHEYKILKIYEIIISNLRSGKSILDIKQGLYSISKYPLCLFLDQDRPEFHQIRTFSGYYTYEIKEKLENFGQILEALGYYYDESSQLYKLDNEFRQNPGFDETIAIIGCELLLACEELDLFLEMSKTLQTDPVLHFQSLHGFTPTPNYKPQADNYQPYDQITGNPPVDPYPPQQQRQDAQLRNHMYGDVDHKQMRGRSLPPTPGSVGLAEVDVKPALTKNVCDQGRYDIISQNIEHKNRVSGLPEQKSLDPFPNVLDNEGAKAHSGNQGIYQPQQNNPQVIEPGQGRGPMVNPKYLQEPLGGGGYDPRDINRPPPASQEYTQGDVSRLSMEHPGHPYISPDPQVYNYRDPHQLRMENQSHSQISGNQGYDQRDASQIRMENQSRAQLPGNHVYDQRDISRIPMENQSRTQLPGNHVYDQRDASQIRMENQSRPQLPAKPVYDQRGVSQIRMENQSRPQQLGNQVYDQRDASQIRMENQSHLQLPGNQVYDQRDASQMRMENQRHPQMPGSQVYDQRDASQIRMENQRHPQMPGSQVYDQRDASQIRMENQRHPQMPGSQVYDQRDASQIRMENQRNPQVSEHQGYDQRESNEAYMANRSQSQTTNNPQSNEQLDAINSPRFQSIINQGKIEQQQAPILPKPDGMPDHLLNNFDDYKDMPVHNAIHSQTPRGIGSRSTGSPAQALDKVQESPGRTSPQGEGDPFRSEAFYRHGSVSLHDTQKRVSQEQQLHSDVKEPEGPTRNLSDKQKELSDKQIEPPQQSYGESRMHQEDRTQMPRPLGFDEPLRHSDRPQDIQHRIQNMHLSQTDPRHQYEQSNQPQNYYKDQQYMYHEQHIDPGVDPKRYDPYHGQHGNPGVDPNRYDLYHGQHGNPGVDPKGYDPYHGQHGNPGVDPKGYDPYHGQHGDPGVDPKGYDPYHGQHGNPGVDPKGYDPYHGQHGNPGVDPKGYDPYYGQHVDPGVDPKRYDPYHGQHGNPGVDPNRYDLYHGQDIRHRPRQPSSHDFSKPVSARDFPGHDYQHELYSNPELRNFGPDQDRTSREQIDPVSPHDIPPHNEQITNPIGHRRREQPYDEYHQQQYAPYDQQQFPTHQQQFPTHQQQFPTHQQQFPTNQESFPTHQKFPTHQQQFPTHQESFPTHQHRANDIPWDCPHCTYKNNPHSKVCEICSKTPDFLLSPNSAVPQHKRMCETCKQLNSVDVKFCTSCGRNFFPDML</sequence>
<comment type="caution">
    <text evidence="6">The sequence shown here is derived from an EMBL/GenBank/DDBJ whole genome shotgun (WGS) entry which is preliminary data.</text>
</comment>
<feature type="compositionally biased region" description="Polar residues" evidence="4">
    <location>
        <begin position="305"/>
        <end position="319"/>
    </location>
</feature>
<dbReference type="InterPro" id="IPR001876">
    <property type="entry name" value="Znf_RanBP2"/>
</dbReference>
<evidence type="ECO:0000313" key="6">
    <source>
        <dbReference type="EMBL" id="KAI6650363.1"/>
    </source>
</evidence>
<dbReference type="EMBL" id="JAKMXF010000312">
    <property type="protein sequence ID" value="KAI6650363.1"/>
    <property type="molecule type" value="Genomic_DNA"/>
</dbReference>
<dbReference type="Gene3D" id="1.20.58.2190">
    <property type="match status" value="1"/>
</dbReference>
<evidence type="ECO:0000256" key="3">
    <source>
        <dbReference type="ARBA" id="ARBA00022833"/>
    </source>
</evidence>
<keyword evidence="3" id="KW-0862">Zinc</keyword>
<keyword evidence="2" id="KW-0863">Zinc-finger</keyword>
<dbReference type="Gene3D" id="2.30.30.380">
    <property type="entry name" value="Zn-finger domain of Sec23/24"/>
    <property type="match status" value="1"/>
</dbReference>
<organism evidence="6 7">
    <name type="scientific">Oopsacas minuta</name>
    <dbReference type="NCBI Taxonomy" id="111878"/>
    <lineage>
        <taxon>Eukaryota</taxon>
        <taxon>Metazoa</taxon>
        <taxon>Porifera</taxon>
        <taxon>Hexactinellida</taxon>
        <taxon>Hexasterophora</taxon>
        <taxon>Lyssacinosida</taxon>
        <taxon>Leucopsacidae</taxon>
        <taxon>Oopsacas</taxon>
    </lineage>
</organism>
<feature type="region of interest" description="Disordered" evidence="4">
    <location>
        <begin position="875"/>
        <end position="1096"/>
    </location>
</feature>
<dbReference type="SUPFAM" id="SSF90209">
    <property type="entry name" value="Ran binding protein zinc finger-like"/>
    <property type="match status" value="1"/>
</dbReference>
<name>A0AAV7JNS9_9METZ</name>
<feature type="compositionally biased region" description="Basic and acidic residues" evidence="4">
    <location>
        <begin position="1069"/>
        <end position="1078"/>
    </location>
</feature>
<feature type="compositionally biased region" description="Basic and acidic residues" evidence="4">
    <location>
        <begin position="875"/>
        <end position="887"/>
    </location>
</feature>